<dbReference type="PANTHER" id="PTHR10900:SF124">
    <property type="entry name" value="FI05614P"/>
    <property type="match status" value="1"/>
</dbReference>
<dbReference type="GO" id="GO:0005615">
    <property type="term" value="C:extracellular space"/>
    <property type="evidence" value="ECO:0007669"/>
    <property type="project" value="TreeGrafter"/>
</dbReference>
<evidence type="ECO:0000256" key="1">
    <source>
        <dbReference type="SAM" id="MobiDB-lite"/>
    </source>
</evidence>
<name>A0A9P0CBZ5_BEMTA</name>
<dbReference type="InterPro" id="IPR036378">
    <property type="entry name" value="FAS1_dom_sf"/>
</dbReference>
<proteinExistence type="predicted"/>
<reference evidence="3" key="1">
    <citation type="submission" date="2021-12" db="EMBL/GenBank/DDBJ databases">
        <authorList>
            <person name="King R."/>
        </authorList>
    </citation>
    <scope>NUCLEOTIDE SEQUENCE</scope>
</reference>
<evidence type="ECO:0000259" key="2">
    <source>
        <dbReference type="PROSITE" id="PS50213"/>
    </source>
</evidence>
<dbReference type="SUPFAM" id="SSF82153">
    <property type="entry name" value="FAS1 domain"/>
    <property type="match status" value="3"/>
</dbReference>
<evidence type="ECO:0000313" key="3">
    <source>
        <dbReference type="EMBL" id="CAH0771149.1"/>
    </source>
</evidence>
<dbReference type="SMART" id="SM00554">
    <property type="entry name" value="FAS1"/>
    <property type="match status" value="3"/>
</dbReference>
<dbReference type="InterPro" id="IPR050904">
    <property type="entry name" value="Adhesion/Biosynth-related"/>
</dbReference>
<dbReference type="PANTHER" id="PTHR10900">
    <property type="entry name" value="PERIOSTIN-RELATED"/>
    <property type="match status" value="1"/>
</dbReference>
<dbReference type="Proteomes" id="UP001152759">
    <property type="component" value="Chromosome 4"/>
</dbReference>
<dbReference type="Pfam" id="PF02469">
    <property type="entry name" value="Fasciclin"/>
    <property type="match status" value="3"/>
</dbReference>
<dbReference type="Gene3D" id="2.30.180.10">
    <property type="entry name" value="FAS1 domain"/>
    <property type="match status" value="3"/>
</dbReference>
<feature type="domain" description="FAS1" evidence="2">
    <location>
        <begin position="111"/>
        <end position="245"/>
    </location>
</feature>
<keyword evidence="4" id="KW-1185">Reference proteome</keyword>
<gene>
    <name evidence="3" type="ORF">BEMITA_LOCUS7932</name>
</gene>
<organism evidence="3 4">
    <name type="scientific">Bemisia tabaci</name>
    <name type="common">Sweetpotato whitefly</name>
    <name type="synonym">Aleurodes tabaci</name>
    <dbReference type="NCBI Taxonomy" id="7038"/>
    <lineage>
        <taxon>Eukaryota</taxon>
        <taxon>Metazoa</taxon>
        <taxon>Ecdysozoa</taxon>
        <taxon>Arthropoda</taxon>
        <taxon>Hexapoda</taxon>
        <taxon>Insecta</taxon>
        <taxon>Pterygota</taxon>
        <taxon>Neoptera</taxon>
        <taxon>Paraneoptera</taxon>
        <taxon>Hemiptera</taxon>
        <taxon>Sternorrhyncha</taxon>
        <taxon>Aleyrodoidea</taxon>
        <taxon>Aleyrodidae</taxon>
        <taxon>Aleyrodinae</taxon>
        <taxon>Bemisia</taxon>
    </lineage>
</organism>
<feature type="domain" description="FAS1" evidence="2">
    <location>
        <begin position="422"/>
        <end position="552"/>
    </location>
</feature>
<accession>A0A9P0CBZ5</accession>
<dbReference type="PROSITE" id="PS50213">
    <property type="entry name" value="FAS1"/>
    <property type="match status" value="3"/>
</dbReference>
<sequence>MIFFGAGSRAGNLGGSGSAPGERDGMPGGFLPWRSRSEVWDGRRRRRVAAARVRQCVVCLAGVEMSAIALESCSSASCPSSRGPASFALLLLLAVAAAPAPTGSVIQLPNTTGIDGQLTENLGVDKFFSLWIVFNNDDVQMSEKPFTILAPRNNASLQISPDKLSSHPEMVKKLLLDHVVLGQRLDLDLRADLSFTTLGGRTVQVRRKKGDANEGALFANGARVANTKVDVNNDTGRLIIIENYLFSEDFSEDHSFLQDMTEVLSFLQSGVRVFQHLLARSNVTKLLNQDETYTVFVPTDRAFQRWHPIDWGFYPFSVPEFTESVLMNHFVKDNIHQDQIKDEQKFKTLGGKEVIFQRKGSGLTVNGVEVIKGDTPIEKGNIMFISEVLFVNDGVVQRLHEKHKDKETPPLLAFPWFGAQFLSHAYMSIEHHPNFTHIVRFLNVAELAPHVPGAGYTFFVPLDEAFERQGLKYAPDNYLSTTAGIDLLLSHFVKGRLYEKDLQNNATFTTLANNTLTVHRENGQLKIENATVVKSEVFVYNLGTMFYIDQVLYRHLLPEKEFKPTPSTSTSAATMVTTLPPDVEIIDQETTTDSELGTETAYPDLLLEEDTTKKVVSNQA</sequence>
<protein>
    <recommendedName>
        <fullName evidence="2">FAS1 domain-containing protein</fullName>
    </recommendedName>
</protein>
<dbReference type="EMBL" id="OU963865">
    <property type="protein sequence ID" value="CAH0771149.1"/>
    <property type="molecule type" value="Genomic_DNA"/>
</dbReference>
<dbReference type="InterPro" id="IPR000782">
    <property type="entry name" value="FAS1_domain"/>
</dbReference>
<feature type="region of interest" description="Disordered" evidence="1">
    <location>
        <begin position="583"/>
        <end position="602"/>
    </location>
</feature>
<feature type="domain" description="FAS1" evidence="2">
    <location>
        <begin position="257"/>
        <end position="389"/>
    </location>
</feature>
<evidence type="ECO:0000313" key="4">
    <source>
        <dbReference type="Proteomes" id="UP001152759"/>
    </source>
</evidence>
<dbReference type="AlphaFoldDB" id="A0A9P0CBZ5"/>